<evidence type="ECO:0000256" key="2">
    <source>
        <dbReference type="ARBA" id="ARBA00022980"/>
    </source>
</evidence>
<dbReference type="InterPro" id="IPR036823">
    <property type="entry name" value="Ribosomal_uS7_dom_sf"/>
</dbReference>
<sequence>MSCKLTPWGAAGVVRNLSVRTRRTPTIPFQIATRSEPQQLAHKTPFIITRRGFSDDTTTNITTASPDQPPPENAYVPKPPEHFAPNFLNADAIAALEKAAAGKSLDDDGTEGLLFDMPDRVGKQEKLQNRYHPVVEQVTKLLMKNGKLAQAQRNMAMILNYLRTSPAPKVSPLRPLLPGSPPPDQLPLNPLLYLTLAIDSVAPLIRIRSLSGAAGGGRALELPQPMAARAPPHRRHFATKFAQELISVVEGKSTVWEKRNNIHKLGTAARANLTHHAVVGKKGNKR</sequence>
<dbReference type="Pfam" id="PF00177">
    <property type="entry name" value="Ribosomal_S7"/>
    <property type="match status" value="1"/>
</dbReference>
<feature type="domain" description="Small ribosomal subunit protein uS7" evidence="4">
    <location>
        <begin position="130"/>
        <end position="226"/>
    </location>
</feature>
<protein>
    <recommendedName>
        <fullName evidence="4">Small ribosomal subunit protein uS7 domain-containing protein</fullName>
    </recommendedName>
</protein>
<gene>
    <name evidence="5" type="ORF">Daesc_002013</name>
</gene>
<accession>A0AAX6MWC4</accession>
<comment type="caution">
    <text evidence="5">The sequence shown here is derived from an EMBL/GenBank/DDBJ whole genome shotgun (WGS) entry which is preliminary data.</text>
</comment>
<dbReference type="SUPFAM" id="SSF47973">
    <property type="entry name" value="Ribosomal protein S7"/>
    <property type="match status" value="1"/>
</dbReference>
<evidence type="ECO:0000256" key="1">
    <source>
        <dbReference type="ARBA" id="ARBA00007151"/>
    </source>
</evidence>
<dbReference type="Proteomes" id="UP001369815">
    <property type="component" value="Unassembled WGS sequence"/>
</dbReference>
<dbReference type="GO" id="GO:0005840">
    <property type="term" value="C:ribosome"/>
    <property type="evidence" value="ECO:0007669"/>
    <property type="project" value="UniProtKB-KW"/>
</dbReference>
<keyword evidence="6" id="KW-1185">Reference proteome</keyword>
<evidence type="ECO:0000256" key="3">
    <source>
        <dbReference type="ARBA" id="ARBA00023274"/>
    </source>
</evidence>
<evidence type="ECO:0000259" key="4">
    <source>
        <dbReference type="Pfam" id="PF00177"/>
    </source>
</evidence>
<comment type="similarity">
    <text evidence="1">Belongs to the universal ribosomal protein uS7 family.</text>
</comment>
<proteinExistence type="inferred from homology"/>
<keyword evidence="3" id="KW-0687">Ribonucleoprotein</keyword>
<dbReference type="AlphaFoldDB" id="A0AAX6MWC4"/>
<dbReference type="GO" id="GO:1990904">
    <property type="term" value="C:ribonucleoprotein complex"/>
    <property type="evidence" value="ECO:0007669"/>
    <property type="project" value="UniProtKB-KW"/>
</dbReference>
<keyword evidence="2" id="KW-0689">Ribosomal protein</keyword>
<dbReference type="Gene3D" id="1.10.455.10">
    <property type="entry name" value="Ribosomal protein S7 domain"/>
    <property type="match status" value="1"/>
</dbReference>
<evidence type="ECO:0000313" key="5">
    <source>
        <dbReference type="EMBL" id="KAK6956733.1"/>
    </source>
</evidence>
<dbReference type="EMBL" id="JBANMG010000002">
    <property type="protein sequence ID" value="KAK6956733.1"/>
    <property type="molecule type" value="Genomic_DNA"/>
</dbReference>
<dbReference type="InterPro" id="IPR023798">
    <property type="entry name" value="Ribosomal_uS7_dom"/>
</dbReference>
<reference evidence="5 6" key="1">
    <citation type="journal article" date="2024" name="Front Chem Biol">
        <title>Unveiling the potential of Daldinia eschscholtzii MFLUCC 19-0629 through bioactivity and bioinformatics studies for enhanced sustainable agriculture production.</title>
        <authorList>
            <person name="Brooks S."/>
            <person name="Weaver J.A."/>
            <person name="Klomchit A."/>
            <person name="Alharthi S.A."/>
            <person name="Onlamun T."/>
            <person name="Nurani R."/>
            <person name="Vong T.K."/>
            <person name="Alberti F."/>
            <person name="Greco C."/>
        </authorList>
    </citation>
    <scope>NUCLEOTIDE SEQUENCE [LARGE SCALE GENOMIC DNA]</scope>
    <source>
        <strain evidence="5">MFLUCC 19-0629</strain>
    </source>
</reference>
<evidence type="ECO:0000313" key="6">
    <source>
        <dbReference type="Proteomes" id="UP001369815"/>
    </source>
</evidence>
<name>A0AAX6MWC4_9PEZI</name>
<organism evidence="5 6">
    <name type="scientific">Daldinia eschscholtzii</name>
    <dbReference type="NCBI Taxonomy" id="292717"/>
    <lineage>
        <taxon>Eukaryota</taxon>
        <taxon>Fungi</taxon>
        <taxon>Dikarya</taxon>
        <taxon>Ascomycota</taxon>
        <taxon>Pezizomycotina</taxon>
        <taxon>Sordariomycetes</taxon>
        <taxon>Xylariomycetidae</taxon>
        <taxon>Xylariales</taxon>
        <taxon>Hypoxylaceae</taxon>
        <taxon>Daldinia</taxon>
    </lineage>
</organism>